<reference evidence="2" key="1">
    <citation type="submission" date="2020-01" db="EMBL/GenBank/DDBJ databases">
        <authorList>
            <consortium name="DOE Joint Genome Institute"/>
            <person name="Haridas S."/>
            <person name="Albert R."/>
            <person name="Binder M."/>
            <person name="Bloem J."/>
            <person name="Labutti K."/>
            <person name="Salamov A."/>
            <person name="Andreopoulos B."/>
            <person name="Baker S.E."/>
            <person name="Barry K."/>
            <person name="Bills G."/>
            <person name="Bluhm B.H."/>
            <person name="Cannon C."/>
            <person name="Castanera R."/>
            <person name="Culley D.E."/>
            <person name="Daum C."/>
            <person name="Ezra D."/>
            <person name="Gonzalez J.B."/>
            <person name="Henrissat B."/>
            <person name="Kuo A."/>
            <person name="Liang C."/>
            <person name="Lipzen A."/>
            <person name="Lutzoni F."/>
            <person name="Magnuson J."/>
            <person name="Mondo S."/>
            <person name="Nolan M."/>
            <person name="Ohm R."/>
            <person name="Pangilinan J."/>
            <person name="Park H.-J."/>
            <person name="Ramirez L."/>
            <person name="Alfaro M."/>
            <person name="Sun H."/>
            <person name="Tritt A."/>
            <person name="Yoshinaga Y."/>
            <person name="Zwiers L.-H."/>
            <person name="Turgeon B.G."/>
            <person name="Goodwin S.B."/>
            <person name="Spatafora J.W."/>
            <person name="Crous P.W."/>
            <person name="Grigoriev I.V."/>
        </authorList>
    </citation>
    <scope>NUCLEOTIDE SEQUENCE</scope>
    <source>
        <strain evidence="2">P77</strain>
    </source>
</reference>
<protein>
    <submittedName>
        <fullName evidence="2">Uncharacterized protein</fullName>
    </submittedName>
</protein>
<accession>A0A6A5KR91</accession>
<dbReference type="EMBL" id="ML975250">
    <property type="protein sequence ID" value="KAF1838650.1"/>
    <property type="molecule type" value="Genomic_DNA"/>
</dbReference>
<name>A0A6A5KR91_9PLEO</name>
<dbReference type="OrthoDB" id="3782133at2759"/>
<organism evidence="2 3">
    <name type="scientific">Decorospora gaudefroyi</name>
    <dbReference type="NCBI Taxonomy" id="184978"/>
    <lineage>
        <taxon>Eukaryota</taxon>
        <taxon>Fungi</taxon>
        <taxon>Dikarya</taxon>
        <taxon>Ascomycota</taxon>
        <taxon>Pezizomycotina</taxon>
        <taxon>Dothideomycetes</taxon>
        <taxon>Pleosporomycetidae</taxon>
        <taxon>Pleosporales</taxon>
        <taxon>Pleosporineae</taxon>
        <taxon>Pleosporaceae</taxon>
        <taxon>Decorospora</taxon>
    </lineage>
</organism>
<evidence type="ECO:0000256" key="1">
    <source>
        <dbReference type="SAM" id="Coils"/>
    </source>
</evidence>
<keyword evidence="1" id="KW-0175">Coiled coil</keyword>
<gene>
    <name evidence="2" type="ORF">BDW02DRAFT_516223</name>
</gene>
<evidence type="ECO:0000313" key="3">
    <source>
        <dbReference type="Proteomes" id="UP000800040"/>
    </source>
</evidence>
<evidence type="ECO:0000313" key="2">
    <source>
        <dbReference type="EMBL" id="KAF1838650.1"/>
    </source>
</evidence>
<feature type="coiled-coil region" evidence="1">
    <location>
        <begin position="66"/>
        <end position="100"/>
    </location>
</feature>
<dbReference type="AlphaFoldDB" id="A0A6A5KR91"/>
<keyword evidence="3" id="KW-1185">Reference proteome</keyword>
<sequence>MAVSIAETQLPPAATPKARLLSSLVRHVSAPASPRPSLSSAQLLASRLRRDRDKCRSLAHKQAHDLTAAHVDLKQQADRISELEEENARLQARHKEDTTVGRQLHFRFHDLVNKYDKLSDQFNQATHTIARIKKSDRSKDKVQQRNLRLKATLRRCMLQGTSATTQAATDTEATLREALAIARDRIEELESYGEAMLETLVKRNDSCDSERECDEEDDGQARVVEEMVLFRGVLEDGLSTEEKENWAALLNE</sequence>
<proteinExistence type="predicted"/>
<dbReference type="Proteomes" id="UP000800040">
    <property type="component" value="Unassembled WGS sequence"/>
</dbReference>